<dbReference type="EMBL" id="JBBPCB010000004">
    <property type="protein sequence ID" value="MEK8180218.1"/>
    <property type="molecule type" value="Genomic_DNA"/>
</dbReference>
<dbReference type="GO" id="GO:0032259">
    <property type="term" value="P:methylation"/>
    <property type="evidence" value="ECO:0007669"/>
    <property type="project" value="UniProtKB-KW"/>
</dbReference>
<keyword evidence="3" id="KW-1185">Reference proteome</keyword>
<name>A0ABU9E0N4_9FLAO</name>
<sequence length="267" mass="30519">MKKAFKKILSHLVPKGNAKERMKLFYYSLLKSKNVAFDLVDHNGNVTYKTTFYTLSLVTHEALYPIVDDFNYYQHCYKVKSDDVVIDAGANCGHLSVFFSKLVGQNGKVFAFEPDKFNIERIQKNRSLNEDLTDNIAIEDLLLWDKNEWIDFYEAGTVGSSAVWMPDAEHCVKKQAVTIDSWVKDKAITKLDFIKMDIEGAEIEALDGCVETIKTLKPNFAIASYHIVNGEKTHIKVEAFFKAMDYPYKTVRFRGNEIITFAGPNLK</sequence>
<dbReference type="Pfam" id="PF05050">
    <property type="entry name" value="Methyltransf_21"/>
    <property type="match status" value="1"/>
</dbReference>
<organism evidence="2 3">
    <name type="scientific">Flavobacterium buctense</name>
    <dbReference type="NCBI Taxonomy" id="1648146"/>
    <lineage>
        <taxon>Bacteria</taxon>
        <taxon>Pseudomonadati</taxon>
        <taxon>Bacteroidota</taxon>
        <taxon>Flavobacteriia</taxon>
        <taxon>Flavobacteriales</taxon>
        <taxon>Flavobacteriaceae</taxon>
        <taxon>Flavobacterium</taxon>
    </lineage>
</organism>
<dbReference type="NCBIfam" id="TIGR01444">
    <property type="entry name" value="fkbM_fam"/>
    <property type="match status" value="1"/>
</dbReference>
<dbReference type="PANTHER" id="PTHR34203:SF15">
    <property type="entry name" value="SLL1173 PROTEIN"/>
    <property type="match status" value="1"/>
</dbReference>
<dbReference type="Proteomes" id="UP001491349">
    <property type="component" value="Unassembled WGS sequence"/>
</dbReference>
<comment type="caution">
    <text evidence="2">The sequence shown here is derived from an EMBL/GenBank/DDBJ whole genome shotgun (WGS) entry which is preliminary data.</text>
</comment>
<dbReference type="InterPro" id="IPR052514">
    <property type="entry name" value="SAM-dependent_MTase"/>
</dbReference>
<keyword evidence="2" id="KW-0808">Transferase</keyword>
<dbReference type="Gene3D" id="3.40.50.150">
    <property type="entry name" value="Vaccinia Virus protein VP39"/>
    <property type="match status" value="1"/>
</dbReference>
<dbReference type="RefSeq" id="WP_246448733.1">
    <property type="nucleotide sequence ID" value="NZ_JACTAB010000005.1"/>
</dbReference>
<dbReference type="SUPFAM" id="SSF53335">
    <property type="entry name" value="S-adenosyl-L-methionine-dependent methyltransferases"/>
    <property type="match status" value="1"/>
</dbReference>
<feature type="domain" description="Methyltransferase FkbM" evidence="1">
    <location>
        <begin position="87"/>
        <end position="246"/>
    </location>
</feature>
<keyword evidence="2" id="KW-0489">Methyltransferase</keyword>
<reference evidence="2 3" key="1">
    <citation type="submission" date="2024-04" db="EMBL/GenBank/DDBJ databases">
        <title>draft genome sequnece of Flavobacterium buctense JCM 30750.</title>
        <authorList>
            <person name="Kim D.-U."/>
        </authorList>
    </citation>
    <scope>NUCLEOTIDE SEQUENCE [LARGE SCALE GENOMIC DNA]</scope>
    <source>
        <strain evidence="2 3">JCM 30750</strain>
    </source>
</reference>
<evidence type="ECO:0000259" key="1">
    <source>
        <dbReference type="Pfam" id="PF05050"/>
    </source>
</evidence>
<protein>
    <submittedName>
        <fullName evidence="2">FkbM family methyltransferase</fullName>
    </submittedName>
</protein>
<evidence type="ECO:0000313" key="3">
    <source>
        <dbReference type="Proteomes" id="UP001491349"/>
    </source>
</evidence>
<gene>
    <name evidence="2" type="ORF">WMW71_07685</name>
</gene>
<proteinExistence type="predicted"/>
<dbReference type="PANTHER" id="PTHR34203">
    <property type="entry name" value="METHYLTRANSFERASE, FKBM FAMILY PROTEIN"/>
    <property type="match status" value="1"/>
</dbReference>
<dbReference type="GO" id="GO:0008168">
    <property type="term" value="F:methyltransferase activity"/>
    <property type="evidence" value="ECO:0007669"/>
    <property type="project" value="UniProtKB-KW"/>
</dbReference>
<dbReference type="InterPro" id="IPR029063">
    <property type="entry name" value="SAM-dependent_MTases_sf"/>
</dbReference>
<evidence type="ECO:0000313" key="2">
    <source>
        <dbReference type="EMBL" id="MEK8180218.1"/>
    </source>
</evidence>
<accession>A0ABU9E0N4</accession>
<dbReference type="InterPro" id="IPR006342">
    <property type="entry name" value="FkbM_mtfrase"/>
</dbReference>